<reference evidence="9" key="1">
    <citation type="submission" date="2023-08" db="EMBL/GenBank/DDBJ databases">
        <authorList>
            <person name="Page C.A."/>
            <person name="Perez-Diaz I.M."/>
        </authorList>
    </citation>
    <scope>NUCLEOTIDE SEQUENCE</scope>
    <source>
        <strain evidence="9">7.8.46</strain>
    </source>
</reference>
<feature type="transmembrane region" description="Helical" evidence="7">
    <location>
        <begin position="167"/>
        <end position="187"/>
    </location>
</feature>
<evidence type="ECO:0000256" key="2">
    <source>
        <dbReference type="ARBA" id="ARBA00022448"/>
    </source>
</evidence>
<dbReference type="Gene3D" id="1.20.1250.20">
    <property type="entry name" value="MFS general substrate transporter like domains"/>
    <property type="match status" value="1"/>
</dbReference>
<name>A0AAW8VZ35_LACPE</name>
<proteinExistence type="predicted"/>
<feature type="transmembrane region" description="Helical" evidence="7">
    <location>
        <begin position="277"/>
        <end position="294"/>
    </location>
</feature>
<evidence type="ECO:0000313" key="9">
    <source>
        <dbReference type="EMBL" id="MDT6991056.1"/>
    </source>
</evidence>
<accession>A0AAW8VZ35</accession>
<dbReference type="KEGG" id="lpg:BB562_10940"/>
<dbReference type="InterPro" id="IPR011701">
    <property type="entry name" value="MFS"/>
</dbReference>
<gene>
    <name evidence="9" type="ORF">RI536_13375</name>
</gene>
<dbReference type="AlphaFoldDB" id="A0AAW8VZ35"/>
<feature type="transmembrane region" description="Helical" evidence="7">
    <location>
        <begin position="208"/>
        <end position="229"/>
    </location>
</feature>
<feature type="transmembrane region" description="Helical" evidence="7">
    <location>
        <begin position="100"/>
        <end position="122"/>
    </location>
</feature>
<evidence type="ECO:0000256" key="5">
    <source>
        <dbReference type="ARBA" id="ARBA00022989"/>
    </source>
</evidence>
<keyword evidence="2" id="KW-0813">Transport</keyword>
<dbReference type="PANTHER" id="PTHR23517">
    <property type="entry name" value="RESISTANCE PROTEIN MDTM, PUTATIVE-RELATED-RELATED"/>
    <property type="match status" value="1"/>
</dbReference>
<keyword evidence="4 7" id="KW-0812">Transmembrane</keyword>
<keyword evidence="5 7" id="KW-1133">Transmembrane helix</keyword>
<evidence type="ECO:0000259" key="8">
    <source>
        <dbReference type="PROSITE" id="PS50850"/>
    </source>
</evidence>
<evidence type="ECO:0000313" key="10">
    <source>
        <dbReference type="Proteomes" id="UP001267003"/>
    </source>
</evidence>
<keyword evidence="6 7" id="KW-0472">Membrane</keyword>
<dbReference type="Proteomes" id="UP001267003">
    <property type="component" value="Unassembled WGS sequence"/>
</dbReference>
<comment type="caution">
    <text evidence="9">The sequence shown here is derived from an EMBL/GenBank/DDBJ whole genome shotgun (WGS) entry which is preliminary data.</text>
</comment>
<feature type="transmembrane region" description="Helical" evidence="7">
    <location>
        <begin position="332"/>
        <end position="354"/>
    </location>
</feature>
<feature type="transmembrane region" description="Helical" evidence="7">
    <location>
        <begin position="40"/>
        <end position="63"/>
    </location>
</feature>
<feature type="domain" description="Major facilitator superfamily (MFS) profile" evidence="8">
    <location>
        <begin position="1"/>
        <end position="391"/>
    </location>
</feature>
<evidence type="ECO:0000256" key="3">
    <source>
        <dbReference type="ARBA" id="ARBA00022475"/>
    </source>
</evidence>
<feature type="transmembrane region" description="Helical" evidence="7">
    <location>
        <begin position="75"/>
        <end position="94"/>
    </location>
</feature>
<dbReference type="InterPro" id="IPR050171">
    <property type="entry name" value="MFS_Transporters"/>
</dbReference>
<keyword evidence="3" id="KW-1003">Cell membrane</keyword>
<evidence type="ECO:0000256" key="4">
    <source>
        <dbReference type="ARBA" id="ARBA00022692"/>
    </source>
</evidence>
<dbReference type="Pfam" id="PF07690">
    <property type="entry name" value="MFS_1"/>
    <property type="match status" value="1"/>
</dbReference>
<dbReference type="EMBL" id="JAVLAQ010000001">
    <property type="protein sequence ID" value="MDT6991056.1"/>
    <property type="molecule type" value="Genomic_DNA"/>
</dbReference>
<feature type="transmembrane region" description="Helical" evidence="7">
    <location>
        <begin position="249"/>
        <end position="270"/>
    </location>
</feature>
<protein>
    <submittedName>
        <fullName evidence="9">MFS transporter</fullName>
    </submittedName>
</protein>
<comment type="subcellular location">
    <subcellularLocation>
        <location evidence="1">Cell membrane</location>
        <topology evidence="1">Multi-pass membrane protein</topology>
    </subcellularLocation>
</comment>
<feature type="transmembrane region" description="Helical" evidence="7">
    <location>
        <begin position="142"/>
        <end position="161"/>
    </location>
</feature>
<dbReference type="PANTHER" id="PTHR23517:SF3">
    <property type="entry name" value="INTEGRAL MEMBRANE TRANSPORT PROTEIN"/>
    <property type="match status" value="1"/>
</dbReference>
<dbReference type="PROSITE" id="PS50850">
    <property type="entry name" value="MFS"/>
    <property type="match status" value="1"/>
</dbReference>
<sequence length="404" mass="43639">MRAKQDRFIFKASLLSISLFLMMAPQIASALPLMYHAFKGVQAAGVQTLSTIPNFGIVAGLLISPFMVRWFHEKATIIIGLLVTLIAGTFPMYASAYVPILISRFLIGLGIGLFNSLAVSLIPQFYKRDEDELARMIGYQNVMGSVGAAIASFLVSYLVTISWHAAFAIYLLVIPVLILFALFVPLPHTAAPRQTSQTATKAGGNHQINRPVVVISILMFLVFTFYMPFSYELPSLIVNEGLGNASTAALIAGLSTLVSIPIGASFGFFFKRLHDRIFPLGFVLVAAGFLLIAVATNIIFLFIAVVILGFGFGLGVPYLYNWLDWAAPEQSLNLATTIVLVLVNIGCFVSPTIMDALASAVGHGTPRGMMVLSGVAFICIAIYAVGHYLHVHRTQANVAGDSRD</sequence>
<evidence type="ECO:0000256" key="7">
    <source>
        <dbReference type="SAM" id="Phobius"/>
    </source>
</evidence>
<dbReference type="RefSeq" id="WP_101873791.1">
    <property type="nucleotide sequence ID" value="NZ_CP016491.1"/>
</dbReference>
<evidence type="ECO:0000256" key="6">
    <source>
        <dbReference type="ARBA" id="ARBA00023136"/>
    </source>
</evidence>
<dbReference type="InterPro" id="IPR036259">
    <property type="entry name" value="MFS_trans_sf"/>
</dbReference>
<organism evidence="9 10">
    <name type="scientific">Lactiplantibacillus pentosus</name>
    <name type="common">Lactobacillus pentosus</name>
    <dbReference type="NCBI Taxonomy" id="1589"/>
    <lineage>
        <taxon>Bacteria</taxon>
        <taxon>Bacillati</taxon>
        <taxon>Bacillota</taxon>
        <taxon>Bacilli</taxon>
        <taxon>Lactobacillales</taxon>
        <taxon>Lactobacillaceae</taxon>
        <taxon>Lactiplantibacillus</taxon>
    </lineage>
</organism>
<feature type="transmembrane region" description="Helical" evidence="7">
    <location>
        <begin position="300"/>
        <end position="320"/>
    </location>
</feature>
<feature type="transmembrane region" description="Helical" evidence="7">
    <location>
        <begin position="366"/>
        <end position="385"/>
    </location>
</feature>
<evidence type="ECO:0000256" key="1">
    <source>
        <dbReference type="ARBA" id="ARBA00004651"/>
    </source>
</evidence>
<dbReference type="SUPFAM" id="SSF103473">
    <property type="entry name" value="MFS general substrate transporter"/>
    <property type="match status" value="1"/>
</dbReference>
<dbReference type="InterPro" id="IPR020846">
    <property type="entry name" value="MFS_dom"/>
</dbReference>
<dbReference type="GO" id="GO:0022857">
    <property type="term" value="F:transmembrane transporter activity"/>
    <property type="evidence" value="ECO:0007669"/>
    <property type="project" value="InterPro"/>
</dbReference>
<dbReference type="GO" id="GO:0005886">
    <property type="term" value="C:plasma membrane"/>
    <property type="evidence" value="ECO:0007669"/>
    <property type="project" value="UniProtKB-SubCell"/>
</dbReference>